<organism evidence="1">
    <name type="scientific">marine sediment metagenome</name>
    <dbReference type="NCBI Taxonomy" id="412755"/>
    <lineage>
        <taxon>unclassified sequences</taxon>
        <taxon>metagenomes</taxon>
        <taxon>ecological metagenomes</taxon>
    </lineage>
</organism>
<protein>
    <recommendedName>
        <fullName evidence="2">Radical SAM core domain-containing protein</fullName>
    </recommendedName>
</protein>
<gene>
    <name evidence="1" type="ORF">S01H1_16382</name>
</gene>
<evidence type="ECO:0000313" key="1">
    <source>
        <dbReference type="EMBL" id="GAF81352.1"/>
    </source>
</evidence>
<dbReference type="PANTHER" id="PTHR43075:SF1">
    <property type="entry name" value="FORMATE LYASE ACTIVATING ENZYME, PUTATIVE (AFU_ORTHOLOGUE AFUA_2G15630)-RELATED"/>
    <property type="match status" value="1"/>
</dbReference>
<dbReference type="Gene3D" id="3.20.20.70">
    <property type="entry name" value="Aldolase class I"/>
    <property type="match status" value="1"/>
</dbReference>
<accession>X0SZI9</accession>
<dbReference type="InterPro" id="IPR040085">
    <property type="entry name" value="MJ0674-like"/>
</dbReference>
<proteinExistence type="predicted"/>
<dbReference type="PANTHER" id="PTHR43075">
    <property type="entry name" value="FORMATE LYASE ACTIVATING ENZYME, PUTATIVE (AFU_ORTHOLOGUE AFUA_2G15630)-RELATED"/>
    <property type="match status" value="1"/>
</dbReference>
<evidence type="ECO:0008006" key="2">
    <source>
        <dbReference type="Google" id="ProtNLM"/>
    </source>
</evidence>
<sequence length="184" mass="21335">MYIEPSMLAGFIEKRASQGARNVNWVGGDPTPNLSFILETLKHCRNNIPQVWNSNMYCSNETMKLLNGVIDLYLTDFKYGNNECAKRLSKIDNYIKIIQRNHKIAHDNGDIIIRHLVMPNHLECCSKPVLKWIAKNLPNAVINIMAQYRPEYHAYKYSDISRSITLDEVKIVKEYAKQLNIHEI</sequence>
<dbReference type="InterPro" id="IPR058240">
    <property type="entry name" value="rSAM_sf"/>
</dbReference>
<dbReference type="SUPFAM" id="SSF102114">
    <property type="entry name" value="Radical SAM enzymes"/>
    <property type="match status" value="1"/>
</dbReference>
<dbReference type="AlphaFoldDB" id="X0SZI9"/>
<name>X0SZI9_9ZZZZ</name>
<reference evidence="1" key="1">
    <citation type="journal article" date="2014" name="Front. Microbiol.">
        <title>High frequency of phylogenetically diverse reductive dehalogenase-homologous genes in deep subseafloor sedimentary metagenomes.</title>
        <authorList>
            <person name="Kawai M."/>
            <person name="Futagami T."/>
            <person name="Toyoda A."/>
            <person name="Takaki Y."/>
            <person name="Nishi S."/>
            <person name="Hori S."/>
            <person name="Arai W."/>
            <person name="Tsubouchi T."/>
            <person name="Morono Y."/>
            <person name="Uchiyama I."/>
            <person name="Ito T."/>
            <person name="Fujiyama A."/>
            <person name="Inagaki F."/>
            <person name="Takami H."/>
        </authorList>
    </citation>
    <scope>NUCLEOTIDE SEQUENCE</scope>
    <source>
        <strain evidence="1">Expedition CK06-06</strain>
    </source>
</reference>
<comment type="caution">
    <text evidence="1">The sequence shown here is derived from an EMBL/GenBank/DDBJ whole genome shotgun (WGS) entry which is preliminary data.</text>
</comment>
<dbReference type="InterPro" id="IPR013785">
    <property type="entry name" value="Aldolase_TIM"/>
</dbReference>
<dbReference type="EMBL" id="BARS01008615">
    <property type="protein sequence ID" value="GAF81352.1"/>
    <property type="molecule type" value="Genomic_DNA"/>
</dbReference>